<dbReference type="SUPFAM" id="SSF54593">
    <property type="entry name" value="Glyoxalase/Bleomycin resistance protein/Dihydroxybiphenyl dioxygenase"/>
    <property type="match status" value="1"/>
</dbReference>
<name>A0ABT3AI21_9RHOB</name>
<proteinExistence type="predicted"/>
<dbReference type="InterPro" id="IPR004360">
    <property type="entry name" value="Glyas_Fos-R_dOase_dom"/>
</dbReference>
<evidence type="ECO:0000313" key="3">
    <source>
        <dbReference type="Proteomes" id="UP001320899"/>
    </source>
</evidence>
<gene>
    <name evidence="2" type="ORF">OE747_08275</name>
</gene>
<dbReference type="RefSeq" id="WP_263828129.1">
    <property type="nucleotide sequence ID" value="NZ_JAOWLB010000004.1"/>
</dbReference>
<dbReference type="Pfam" id="PF00903">
    <property type="entry name" value="Glyoxalase"/>
    <property type="match status" value="1"/>
</dbReference>
<sequence length="125" mass="13824">MNFTMAGIILFTQNYEDCVEFYGSTLGLEILHKIDRPGERLTTFLLGDTYLMIETGGVASSHGKTTRQNPTKIRFNVPNVLATSAALRQRGVEVRIHEHTWGMTAEFADPDGNLCALRSDAGFGE</sequence>
<feature type="domain" description="VOC" evidence="1">
    <location>
        <begin position="4"/>
        <end position="120"/>
    </location>
</feature>
<reference evidence="2 3" key="1">
    <citation type="submission" date="2022-10" db="EMBL/GenBank/DDBJ databases">
        <title>Ruegeria sp. nov., isolated from ocean surface sediments.</title>
        <authorList>
            <person name="He W."/>
            <person name="Xue H.-P."/>
            <person name="Zhang D.-F."/>
        </authorList>
    </citation>
    <scope>NUCLEOTIDE SEQUENCE [LARGE SCALE GENOMIC DNA]</scope>
    <source>
        <strain evidence="2 3">XHP0148</strain>
    </source>
</reference>
<evidence type="ECO:0000313" key="2">
    <source>
        <dbReference type="EMBL" id="MCV2888336.1"/>
    </source>
</evidence>
<dbReference type="InterPro" id="IPR029068">
    <property type="entry name" value="Glyas_Bleomycin-R_OHBP_Dase"/>
</dbReference>
<dbReference type="Proteomes" id="UP001320899">
    <property type="component" value="Unassembled WGS sequence"/>
</dbReference>
<evidence type="ECO:0000259" key="1">
    <source>
        <dbReference type="PROSITE" id="PS51819"/>
    </source>
</evidence>
<dbReference type="EMBL" id="JAOWLB010000004">
    <property type="protein sequence ID" value="MCV2888336.1"/>
    <property type="molecule type" value="Genomic_DNA"/>
</dbReference>
<protein>
    <submittedName>
        <fullName evidence="2">VOC family protein</fullName>
    </submittedName>
</protein>
<dbReference type="Gene3D" id="3.10.180.10">
    <property type="entry name" value="2,3-Dihydroxybiphenyl 1,2-Dioxygenase, domain 1"/>
    <property type="match status" value="1"/>
</dbReference>
<dbReference type="InterPro" id="IPR037523">
    <property type="entry name" value="VOC_core"/>
</dbReference>
<dbReference type="PROSITE" id="PS51819">
    <property type="entry name" value="VOC"/>
    <property type="match status" value="1"/>
</dbReference>
<keyword evidence="3" id="KW-1185">Reference proteome</keyword>
<comment type="caution">
    <text evidence="2">The sequence shown here is derived from an EMBL/GenBank/DDBJ whole genome shotgun (WGS) entry which is preliminary data.</text>
</comment>
<organism evidence="2 3">
    <name type="scientific">Ruegeria aquimaris</name>
    <dbReference type="NCBI Taxonomy" id="2984333"/>
    <lineage>
        <taxon>Bacteria</taxon>
        <taxon>Pseudomonadati</taxon>
        <taxon>Pseudomonadota</taxon>
        <taxon>Alphaproteobacteria</taxon>
        <taxon>Rhodobacterales</taxon>
        <taxon>Roseobacteraceae</taxon>
        <taxon>Ruegeria</taxon>
    </lineage>
</organism>
<accession>A0ABT3AI21</accession>